<dbReference type="EMBL" id="SJPS01000004">
    <property type="protein sequence ID" value="TWU25573.1"/>
    <property type="molecule type" value="Genomic_DNA"/>
</dbReference>
<evidence type="ECO:0008006" key="3">
    <source>
        <dbReference type="Google" id="ProtNLM"/>
    </source>
</evidence>
<organism evidence="1 2">
    <name type="scientific">Bythopirellula polymerisocia</name>
    <dbReference type="NCBI Taxonomy" id="2528003"/>
    <lineage>
        <taxon>Bacteria</taxon>
        <taxon>Pseudomonadati</taxon>
        <taxon>Planctomycetota</taxon>
        <taxon>Planctomycetia</taxon>
        <taxon>Pirellulales</taxon>
        <taxon>Lacipirellulaceae</taxon>
        <taxon>Bythopirellula</taxon>
    </lineage>
</organism>
<dbReference type="RefSeq" id="WP_146451169.1">
    <property type="nucleotide sequence ID" value="NZ_SJPS01000004.1"/>
</dbReference>
<reference evidence="1 2" key="1">
    <citation type="submission" date="2019-02" db="EMBL/GenBank/DDBJ databases">
        <title>Deep-cultivation of Planctomycetes and their phenomic and genomic characterization uncovers novel biology.</title>
        <authorList>
            <person name="Wiegand S."/>
            <person name="Jogler M."/>
            <person name="Boedeker C."/>
            <person name="Pinto D."/>
            <person name="Vollmers J."/>
            <person name="Rivas-Marin E."/>
            <person name="Kohn T."/>
            <person name="Peeters S.H."/>
            <person name="Heuer A."/>
            <person name="Rast P."/>
            <person name="Oberbeckmann S."/>
            <person name="Bunk B."/>
            <person name="Jeske O."/>
            <person name="Meyerdierks A."/>
            <person name="Storesund J.E."/>
            <person name="Kallscheuer N."/>
            <person name="Luecker S."/>
            <person name="Lage O.M."/>
            <person name="Pohl T."/>
            <person name="Merkel B.J."/>
            <person name="Hornburger P."/>
            <person name="Mueller R.-W."/>
            <person name="Bruemmer F."/>
            <person name="Labrenz M."/>
            <person name="Spormann A.M."/>
            <person name="Op Den Camp H."/>
            <person name="Overmann J."/>
            <person name="Amann R."/>
            <person name="Jetten M.S.M."/>
            <person name="Mascher T."/>
            <person name="Medema M.H."/>
            <person name="Devos D.P."/>
            <person name="Kaster A.-K."/>
            <person name="Ovreas L."/>
            <person name="Rohde M."/>
            <person name="Galperin M.Y."/>
            <person name="Jogler C."/>
        </authorList>
    </citation>
    <scope>NUCLEOTIDE SEQUENCE [LARGE SCALE GENOMIC DNA]</scope>
    <source>
        <strain evidence="1 2">Pla144</strain>
    </source>
</reference>
<evidence type="ECO:0000313" key="2">
    <source>
        <dbReference type="Proteomes" id="UP000318437"/>
    </source>
</evidence>
<keyword evidence="2" id="KW-1185">Reference proteome</keyword>
<proteinExistence type="predicted"/>
<evidence type="ECO:0000313" key="1">
    <source>
        <dbReference type="EMBL" id="TWU25573.1"/>
    </source>
</evidence>
<dbReference type="OrthoDB" id="505222at2"/>
<dbReference type="Proteomes" id="UP000318437">
    <property type="component" value="Unassembled WGS sequence"/>
</dbReference>
<accession>A0A5C6CL30</accession>
<comment type="caution">
    <text evidence="1">The sequence shown here is derived from an EMBL/GenBank/DDBJ whole genome shotgun (WGS) entry which is preliminary data.</text>
</comment>
<sequence length="263" mass="28875">MKKTLVVIGGLFVLLVVAIFGIFFITSGIVKTADDFFQQVSDGNFKKSRDFLAEEFKAATSPEEFEVFLTESALIDFKEASWNSRSVANGSGELEGVVLTKSGGSIPVQMSFVKELGAWKIYAIQKKGAGLNAAATEDVPIPTKAEAAVLIKDTTRDFAAAINSKDYTQFHADLAKEFQEQVPLEKFNEIFSVFIESEVDLSVLENLQPMFTAEPALSAEGVLLLEGYFASKPSRVKFSYKYVLRGTKWELLGIVVNIEPIDG</sequence>
<gene>
    <name evidence="1" type="ORF">Pla144_27800</name>
</gene>
<dbReference type="AlphaFoldDB" id="A0A5C6CL30"/>
<protein>
    <recommendedName>
        <fullName evidence="3">Lumazine-binding domain protein</fullName>
    </recommendedName>
</protein>
<name>A0A5C6CL30_9BACT</name>